<sequence>MKIKSLANIEFDTFFEAFSRAFADYEVQLNKQQLQAMLKRRGFDPGLSFAAFNTNNRIVAFTFNGIGTFNGVPTAYDTGTGTLKEHRGKGLATKIFEYSIPFLKEKEIKQYLLEVLQHNTKAVSVYKNLGFEITREFNFFIQSNTEIRTDLKSEAFPCSIAEISVEKLASIPDFGDFYPSWQNSREAITRVPGEFLILGAFAENRILGYCVFEPVSGDVTQLAVDPKYRRKGVAGLLLREVVKLNKCNKIKVLNTNVSCNSITSFLAEKNINIQGKQFEMIKKI</sequence>
<protein>
    <submittedName>
        <fullName evidence="4">Ribosomal protein S18 acetylase RimI</fullName>
    </submittedName>
</protein>
<keyword evidence="5" id="KW-1185">Reference proteome</keyword>
<dbReference type="Pfam" id="PF00583">
    <property type="entry name" value="Acetyltransf_1"/>
    <property type="match status" value="1"/>
</dbReference>
<name>A0A1M4Y5J8_9BACT</name>
<dbReference type="GO" id="GO:0016747">
    <property type="term" value="F:acyltransferase activity, transferring groups other than amino-acyl groups"/>
    <property type="evidence" value="ECO:0007669"/>
    <property type="project" value="InterPro"/>
</dbReference>
<dbReference type="PANTHER" id="PTHR43420">
    <property type="entry name" value="ACETYLTRANSFERASE"/>
    <property type="match status" value="1"/>
</dbReference>
<feature type="domain" description="N-acetyltransferase" evidence="3">
    <location>
        <begin position="158"/>
        <end position="284"/>
    </location>
</feature>
<dbReference type="InterPro" id="IPR016181">
    <property type="entry name" value="Acyl_CoA_acyltransferase"/>
</dbReference>
<dbReference type="InterPro" id="IPR000182">
    <property type="entry name" value="GNAT_dom"/>
</dbReference>
<dbReference type="EMBL" id="FQUM01000003">
    <property type="protein sequence ID" value="SHF01097.1"/>
    <property type="molecule type" value="Genomic_DNA"/>
</dbReference>
<dbReference type="AlphaFoldDB" id="A0A1M4Y5J8"/>
<dbReference type="RefSeq" id="WP_073000295.1">
    <property type="nucleotide sequence ID" value="NZ_FQUM01000003.1"/>
</dbReference>
<dbReference type="Proteomes" id="UP000184164">
    <property type="component" value="Unassembled WGS sequence"/>
</dbReference>
<dbReference type="PROSITE" id="PS51186">
    <property type="entry name" value="GNAT"/>
    <property type="match status" value="2"/>
</dbReference>
<evidence type="ECO:0000256" key="1">
    <source>
        <dbReference type="ARBA" id="ARBA00022679"/>
    </source>
</evidence>
<keyword evidence="1" id="KW-0808">Transferase</keyword>
<evidence type="ECO:0000313" key="5">
    <source>
        <dbReference type="Proteomes" id="UP000184164"/>
    </source>
</evidence>
<dbReference type="STRING" id="1484053.SAMN05444274_103241"/>
<reference evidence="4 5" key="1">
    <citation type="submission" date="2016-11" db="EMBL/GenBank/DDBJ databases">
        <authorList>
            <person name="Jaros S."/>
            <person name="Januszkiewicz K."/>
            <person name="Wedrychowicz H."/>
        </authorList>
    </citation>
    <scope>NUCLEOTIDE SEQUENCE [LARGE SCALE GENOMIC DNA]</scope>
    <source>
        <strain evidence="4 5">DSM 26910</strain>
    </source>
</reference>
<dbReference type="Pfam" id="PF13508">
    <property type="entry name" value="Acetyltransf_7"/>
    <property type="match status" value="1"/>
</dbReference>
<dbReference type="InterPro" id="IPR050680">
    <property type="entry name" value="YpeA/RimI_acetyltransf"/>
</dbReference>
<evidence type="ECO:0000313" key="4">
    <source>
        <dbReference type="EMBL" id="SHF01097.1"/>
    </source>
</evidence>
<dbReference type="Gene3D" id="3.40.630.30">
    <property type="match status" value="2"/>
</dbReference>
<keyword evidence="4" id="KW-0687">Ribonucleoprotein</keyword>
<feature type="domain" description="N-acetyltransferase" evidence="3">
    <location>
        <begin position="1"/>
        <end position="152"/>
    </location>
</feature>
<keyword evidence="2" id="KW-0012">Acyltransferase</keyword>
<dbReference type="SUPFAM" id="SSF55729">
    <property type="entry name" value="Acyl-CoA N-acyltransferases (Nat)"/>
    <property type="match status" value="2"/>
</dbReference>
<accession>A0A1M4Y5J8</accession>
<evidence type="ECO:0000256" key="2">
    <source>
        <dbReference type="ARBA" id="ARBA00023315"/>
    </source>
</evidence>
<dbReference type="PANTHER" id="PTHR43420:SF44">
    <property type="entry name" value="ACETYLTRANSFERASE YPEA"/>
    <property type="match status" value="1"/>
</dbReference>
<dbReference type="CDD" id="cd04301">
    <property type="entry name" value="NAT_SF"/>
    <property type="match status" value="1"/>
</dbReference>
<keyword evidence="4" id="KW-0689">Ribosomal protein</keyword>
<gene>
    <name evidence="4" type="ORF">SAMN05444274_103241</name>
</gene>
<dbReference type="GO" id="GO:0005840">
    <property type="term" value="C:ribosome"/>
    <property type="evidence" value="ECO:0007669"/>
    <property type="project" value="UniProtKB-KW"/>
</dbReference>
<organism evidence="4 5">
    <name type="scientific">Mariniphaga anaerophila</name>
    <dbReference type="NCBI Taxonomy" id="1484053"/>
    <lineage>
        <taxon>Bacteria</taxon>
        <taxon>Pseudomonadati</taxon>
        <taxon>Bacteroidota</taxon>
        <taxon>Bacteroidia</taxon>
        <taxon>Marinilabiliales</taxon>
        <taxon>Prolixibacteraceae</taxon>
        <taxon>Mariniphaga</taxon>
    </lineage>
</organism>
<dbReference type="OrthoDB" id="4228396at2"/>
<evidence type="ECO:0000259" key="3">
    <source>
        <dbReference type="PROSITE" id="PS51186"/>
    </source>
</evidence>
<proteinExistence type="predicted"/>